<keyword evidence="5 9" id="KW-0812">Transmembrane</keyword>
<evidence type="ECO:0000256" key="9">
    <source>
        <dbReference type="RuleBase" id="RU369079"/>
    </source>
</evidence>
<gene>
    <name evidence="11" type="ORF">ACFOX3_05005</name>
</gene>
<evidence type="ECO:0000256" key="6">
    <source>
        <dbReference type="ARBA" id="ARBA00022989"/>
    </source>
</evidence>
<evidence type="ECO:0000256" key="7">
    <source>
        <dbReference type="ARBA" id="ARBA00023136"/>
    </source>
</evidence>
<keyword evidence="2 9" id="KW-0813">Transport</keyword>
<feature type="transmembrane region" description="Helical" evidence="9">
    <location>
        <begin position="90"/>
        <end position="115"/>
    </location>
</feature>
<proteinExistence type="inferred from homology"/>
<accession>A0ABV8V317</accession>
<dbReference type="Proteomes" id="UP001595840">
    <property type="component" value="Unassembled WGS sequence"/>
</dbReference>
<comment type="similarity">
    <text evidence="8 9">Belongs to the TRAP transporter small permease family.</text>
</comment>
<keyword evidence="4 9" id="KW-0997">Cell inner membrane</keyword>
<evidence type="ECO:0000256" key="4">
    <source>
        <dbReference type="ARBA" id="ARBA00022519"/>
    </source>
</evidence>
<dbReference type="PANTHER" id="PTHR35011:SF2">
    <property type="entry name" value="2,3-DIKETO-L-GULONATE TRAP TRANSPORTER SMALL PERMEASE PROTEIN YIAM"/>
    <property type="match status" value="1"/>
</dbReference>
<feature type="domain" description="Tripartite ATP-independent periplasmic transporters DctQ component" evidence="10">
    <location>
        <begin position="28"/>
        <end position="155"/>
    </location>
</feature>
<evidence type="ECO:0000256" key="5">
    <source>
        <dbReference type="ARBA" id="ARBA00022692"/>
    </source>
</evidence>
<reference evidence="12" key="1">
    <citation type="journal article" date="2019" name="Int. J. Syst. Evol. Microbiol.">
        <title>The Global Catalogue of Microorganisms (GCM) 10K type strain sequencing project: providing services to taxonomists for standard genome sequencing and annotation.</title>
        <authorList>
            <consortium name="The Broad Institute Genomics Platform"/>
            <consortium name="The Broad Institute Genome Sequencing Center for Infectious Disease"/>
            <person name="Wu L."/>
            <person name="Ma J."/>
        </authorList>
    </citation>
    <scope>NUCLEOTIDE SEQUENCE [LARGE SCALE GENOMIC DNA]</scope>
    <source>
        <strain evidence="12">CECT 8570</strain>
    </source>
</reference>
<dbReference type="PANTHER" id="PTHR35011">
    <property type="entry name" value="2,3-DIKETO-L-GULONATE TRAP TRANSPORTER SMALL PERMEASE PROTEIN YIAM"/>
    <property type="match status" value="1"/>
</dbReference>
<evidence type="ECO:0000313" key="11">
    <source>
        <dbReference type="EMBL" id="MFC4361650.1"/>
    </source>
</evidence>
<comment type="subcellular location">
    <subcellularLocation>
        <location evidence="1 9">Cell inner membrane</location>
        <topology evidence="1 9">Multi-pass membrane protein</topology>
    </subcellularLocation>
</comment>
<feature type="transmembrane region" description="Helical" evidence="9">
    <location>
        <begin position="50"/>
        <end position="69"/>
    </location>
</feature>
<feature type="transmembrane region" description="Helical" evidence="9">
    <location>
        <begin position="15"/>
        <end position="35"/>
    </location>
</feature>
<dbReference type="Pfam" id="PF04290">
    <property type="entry name" value="DctQ"/>
    <property type="match status" value="1"/>
</dbReference>
<keyword evidence="6 9" id="KW-1133">Transmembrane helix</keyword>
<evidence type="ECO:0000259" key="10">
    <source>
        <dbReference type="Pfam" id="PF04290"/>
    </source>
</evidence>
<keyword evidence="12" id="KW-1185">Reference proteome</keyword>
<dbReference type="EMBL" id="JBHSCX010000003">
    <property type="protein sequence ID" value="MFC4361650.1"/>
    <property type="molecule type" value="Genomic_DNA"/>
</dbReference>
<evidence type="ECO:0000313" key="12">
    <source>
        <dbReference type="Proteomes" id="UP001595840"/>
    </source>
</evidence>
<sequence>MNKFQTFCRTLDTTLGHLLSGLLVFLVVDVSWQVLTRFLLSQPSSVTEELARFLLIWIGLLGAVHAYRARLHLGIDLFTRKLSQPVQENLHRLVHLACALFAVAIFIIGGGNLMFMTWSLGQSSPSLGLPMAAVYSVLPLSGLLMCLYSAEAILLGASVEPTESPAE</sequence>
<feature type="transmembrane region" description="Helical" evidence="9">
    <location>
        <begin position="127"/>
        <end position="148"/>
    </location>
</feature>
<comment type="subunit">
    <text evidence="9">The complex comprises the extracytoplasmic solute receptor protein and the two transmembrane proteins.</text>
</comment>
<evidence type="ECO:0000256" key="2">
    <source>
        <dbReference type="ARBA" id="ARBA00022448"/>
    </source>
</evidence>
<evidence type="ECO:0000256" key="1">
    <source>
        <dbReference type="ARBA" id="ARBA00004429"/>
    </source>
</evidence>
<comment type="function">
    <text evidence="9">Part of the tripartite ATP-independent periplasmic (TRAP) transport system.</text>
</comment>
<dbReference type="RefSeq" id="WP_290259410.1">
    <property type="nucleotide sequence ID" value="NZ_JAUFQG010000004.1"/>
</dbReference>
<name>A0ABV8V317_9GAMM</name>
<keyword evidence="7 9" id="KW-0472">Membrane</keyword>
<dbReference type="InterPro" id="IPR007387">
    <property type="entry name" value="TRAP_DctQ"/>
</dbReference>
<organism evidence="11 12">
    <name type="scientific">Simiduia curdlanivorans</name>
    <dbReference type="NCBI Taxonomy" id="1492769"/>
    <lineage>
        <taxon>Bacteria</taxon>
        <taxon>Pseudomonadati</taxon>
        <taxon>Pseudomonadota</taxon>
        <taxon>Gammaproteobacteria</taxon>
        <taxon>Cellvibrionales</taxon>
        <taxon>Cellvibrionaceae</taxon>
        <taxon>Simiduia</taxon>
    </lineage>
</organism>
<evidence type="ECO:0000256" key="8">
    <source>
        <dbReference type="ARBA" id="ARBA00038436"/>
    </source>
</evidence>
<protein>
    <recommendedName>
        <fullName evidence="9">TRAP transporter small permease protein</fullName>
    </recommendedName>
</protein>
<comment type="caution">
    <text evidence="11">The sequence shown here is derived from an EMBL/GenBank/DDBJ whole genome shotgun (WGS) entry which is preliminary data.</text>
</comment>
<dbReference type="InterPro" id="IPR055348">
    <property type="entry name" value="DctQ"/>
</dbReference>
<keyword evidence="3" id="KW-1003">Cell membrane</keyword>
<evidence type="ECO:0000256" key="3">
    <source>
        <dbReference type="ARBA" id="ARBA00022475"/>
    </source>
</evidence>